<feature type="domain" description="UVR" evidence="10">
    <location>
        <begin position="499"/>
        <end position="532"/>
    </location>
</feature>
<comment type="similarity">
    <text evidence="2">Belongs to the CND3 (condensin subunit 3) family.</text>
</comment>
<dbReference type="SUPFAM" id="SSF48371">
    <property type="entry name" value="ARM repeat"/>
    <property type="match status" value="2"/>
</dbReference>
<dbReference type="AlphaFoldDB" id="A0A8C4RPD1"/>
<keyword evidence="3" id="KW-0158">Chromosome</keyword>
<evidence type="ECO:0000256" key="9">
    <source>
        <dbReference type="SAM" id="MobiDB-lite"/>
    </source>
</evidence>
<evidence type="ECO:0000256" key="4">
    <source>
        <dbReference type="ARBA" id="ARBA00022618"/>
    </source>
</evidence>
<evidence type="ECO:0000259" key="10">
    <source>
        <dbReference type="Pfam" id="PF02151"/>
    </source>
</evidence>
<keyword evidence="5" id="KW-0498">Mitosis</keyword>
<organism evidence="12 13">
    <name type="scientific">Erpetoichthys calabaricus</name>
    <name type="common">Rope fish</name>
    <name type="synonym">Calamoichthys calabaricus</name>
    <dbReference type="NCBI Taxonomy" id="27687"/>
    <lineage>
        <taxon>Eukaryota</taxon>
        <taxon>Metazoa</taxon>
        <taxon>Chordata</taxon>
        <taxon>Craniata</taxon>
        <taxon>Vertebrata</taxon>
        <taxon>Euteleostomi</taxon>
        <taxon>Actinopterygii</taxon>
        <taxon>Polypteriformes</taxon>
        <taxon>Polypteridae</taxon>
        <taxon>Erpetoichthys</taxon>
    </lineage>
</organism>
<dbReference type="InterPro" id="IPR025977">
    <property type="entry name" value="Cnd3_C"/>
</dbReference>
<dbReference type="InterPro" id="IPR011989">
    <property type="entry name" value="ARM-like"/>
</dbReference>
<dbReference type="CTD" id="64151"/>
<evidence type="ECO:0000256" key="7">
    <source>
        <dbReference type="ARBA" id="ARBA00023306"/>
    </source>
</evidence>
<dbReference type="GeneTree" id="ENSGT00390000001577"/>
<dbReference type="GO" id="GO:0007076">
    <property type="term" value="P:mitotic chromosome condensation"/>
    <property type="evidence" value="ECO:0007669"/>
    <property type="project" value="InterPro"/>
</dbReference>
<gene>
    <name evidence="12" type="primary">NCAPG</name>
    <name evidence="12" type="synonym">ncapg</name>
</gene>
<feature type="compositionally biased region" description="Basic residues" evidence="9">
    <location>
        <begin position="942"/>
        <end position="951"/>
    </location>
</feature>
<keyword evidence="4" id="KW-0132">Cell division</keyword>
<dbReference type="GO" id="GO:0051301">
    <property type="term" value="P:cell division"/>
    <property type="evidence" value="ECO:0007669"/>
    <property type="project" value="UniProtKB-KW"/>
</dbReference>
<dbReference type="Ensembl" id="ENSECRT00000004833.1">
    <property type="protein sequence ID" value="ENSECRP00000004752.1"/>
    <property type="gene ID" value="ENSECRG00000003222.1"/>
</dbReference>
<dbReference type="GO" id="GO:0000793">
    <property type="term" value="C:condensed chromosome"/>
    <property type="evidence" value="ECO:0007669"/>
    <property type="project" value="TreeGrafter"/>
</dbReference>
<reference evidence="12" key="2">
    <citation type="submission" date="2025-08" db="UniProtKB">
        <authorList>
            <consortium name="Ensembl"/>
        </authorList>
    </citation>
    <scope>IDENTIFICATION</scope>
</reference>
<evidence type="ECO:0000313" key="13">
    <source>
        <dbReference type="Proteomes" id="UP000694620"/>
    </source>
</evidence>
<feature type="compositionally biased region" description="Low complexity" evidence="9">
    <location>
        <begin position="952"/>
        <end position="961"/>
    </location>
</feature>
<keyword evidence="6" id="KW-0226">DNA condensation</keyword>
<proteinExistence type="inferred from homology"/>
<dbReference type="GO" id="GO:0005737">
    <property type="term" value="C:cytoplasm"/>
    <property type="evidence" value="ECO:0007669"/>
    <property type="project" value="TreeGrafter"/>
</dbReference>
<protein>
    <submittedName>
        <fullName evidence="12">Non-SMC condensin I complex, subunit G</fullName>
    </submittedName>
</protein>
<dbReference type="Gene3D" id="1.25.10.10">
    <property type="entry name" value="Leucine-rich Repeat Variant"/>
    <property type="match status" value="1"/>
</dbReference>
<dbReference type="Proteomes" id="UP000694620">
    <property type="component" value="Chromosome 5"/>
</dbReference>
<dbReference type="PANTHER" id="PTHR14418:SF5">
    <property type="entry name" value="CONDENSIN COMPLEX SUBUNIT 3"/>
    <property type="match status" value="1"/>
</dbReference>
<accession>A0A8C4RPD1</accession>
<dbReference type="InterPro" id="IPR027165">
    <property type="entry name" value="CND3"/>
</dbReference>
<evidence type="ECO:0000256" key="8">
    <source>
        <dbReference type="SAM" id="Coils"/>
    </source>
</evidence>
<keyword evidence="13" id="KW-1185">Reference proteome</keyword>
<evidence type="ECO:0000256" key="6">
    <source>
        <dbReference type="ARBA" id="ARBA00023067"/>
    </source>
</evidence>
<dbReference type="RefSeq" id="XP_028657606.1">
    <property type="nucleotide sequence ID" value="XM_028801773.2"/>
</dbReference>
<name>A0A8C4RPD1_ERPCA</name>
<feature type="domain" description="Nuclear condensin complex subunit 3 C-terminal" evidence="11">
    <location>
        <begin position="561"/>
        <end position="862"/>
    </location>
</feature>
<keyword evidence="7" id="KW-0131">Cell cycle</keyword>
<feature type="compositionally biased region" description="Acidic residues" evidence="9">
    <location>
        <begin position="680"/>
        <end position="690"/>
    </location>
</feature>
<feature type="compositionally biased region" description="Polar residues" evidence="9">
    <location>
        <begin position="1006"/>
        <end position="1016"/>
    </location>
</feature>
<dbReference type="Pfam" id="PF02151">
    <property type="entry name" value="UVR"/>
    <property type="match status" value="1"/>
</dbReference>
<dbReference type="InterPro" id="IPR001943">
    <property type="entry name" value="UVR_dom"/>
</dbReference>
<dbReference type="GO" id="GO:0000796">
    <property type="term" value="C:condensin complex"/>
    <property type="evidence" value="ECO:0007669"/>
    <property type="project" value="InterPro"/>
</dbReference>
<reference evidence="12" key="1">
    <citation type="submission" date="2021-06" db="EMBL/GenBank/DDBJ databases">
        <authorList>
            <consortium name="Wellcome Sanger Institute Data Sharing"/>
        </authorList>
    </citation>
    <scope>NUCLEOTIDE SEQUENCE [LARGE SCALE GENOMIC DNA]</scope>
</reference>
<dbReference type="PANTHER" id="PTHR14418">
    <property type="entry name" value="CONDENSIN COMPLEX SUBUNIT 3-RELATED"/>
    <property type="match status" value="1"/>
</dbReference>
<sequence>MSEKKPLEIKEAFEMAQKSHSNKAKLAAALKQKYTTLENKTTFHEEFVHYMKYAMIVYKREPAVESVIDFVAKFATSFEETQEDENSIEEEEDENPFLNYLFDFLLKSHNANSHAVRFRVCQLINKLLGNMSENAQIDDDIFDRIHETMLVRVKDKFPNVRIQAVLAMARLQDPKDDQCPTINAYMQLIESDSNPEVRRAILSCIAPSAKTLPKILGRIRDVKDKVRELSYKVLAEKVHVNALTIAQRVKILQQGLNDRSVAVKEAVQKNLLQAWLRLMEGNVLDLLHKLDVENSAEVPVTALNALFALSPLNELAENFSSIDERKLIPVENLTCENALYWRALCEYIKSRGEEGEEILERLLPEAAIYIEYLHKFLKSIPVLTEEQKADFKYLENVMTKEFIGQQLVILVGCLDTAEEGGRKRVLIILQEILVSPNCPTSLVLLLIEKLLTILKDDDKRIQITAEIISEIREPSVSVAEPASAQEASKRQVKLAEVKVKLIEAKQKLEECVVAQDFSLASQLKDQIMELENTRNQLNKEMEEPEIKVVNIEKNDPETLLKCLTICSELLKQMSIDKGIGPTMNEIFNSLILPSIANAHPAVRNMAVICLGSCALQSKDLANRHLLLLLQIAQLDVAKIRISAIKAVLDQLLLNGLEALQGNTYSDEENSEEQTEKENSEEQTEEKDGNEEDNIVNNILALLSGFLDSEISELRTEAAEGLAKLMFSGRLRSAKLLSRLVLLWYNPVTEDDTRLRHCLGVFFPLFAYASRSNQECFEDSFLPTMHTLFNAPGSSPLAEVDFSNVAELLVDLTRPSGLSKQNNTEYQGPTVHESLAARLCNEILKDPSAPDVRIYAKCLGSLEYEVEDPDNYKDILLLLEEIVTEVKDKVSLKAIEKVINQLKGENKGKAVMNDTQVVNATDQGVAETSKAEIAADENDLLKTVKKSSKRGQKTASTATRSTRSSRARKATDTYEESDQDEGPRTAPEPPSRPSRRAKLAAIEKTRMNLTHLINQEADQPEDKV</sequence>
<dbReference type="GeneID" id="114651801"/>
<evidence type="ECO:0000256" key="5">
    <source>
        <dbReference type="ARBA" id="ARBA00022776"/>
    </source>
</evidence>
<evidence type="ECO:0000256" key="1">
    <source>
        <dbReference type="ARBA" id="ARBA00004286"/>
    </source>
</evidence>
<evidence type="ECO:0000256" key="3">
    <source>
        <dbReference type="ARBA" id="ARBA00022454"/>
    </source>
</evidence>
<feature type="region of interest" description="Disordered" evidence="9">
    <location>
        <begin position="663"/>
        <end position="690"/>
    </location>
</feature>
<feature type="region of interest" description="Disordered" evidence="9">
    <location>
        <begin position="942"/>
        <end position="1023"/>
    </location>
</feature>
<reference evidence="12" key="3">
    <citation type="submission" date="2025-09" db="UniProtKB">
        <authorList>
            <consortium name="Ensembl"/>
        </authorList>
    </citation>
    <scope>IDENTIFICATION</scope>
</reference>
<dbReference type="Pfam" id="PF12719">
    <property type="entry name" value="Cnd3"/>
    <property type="match status" value="1"/>
</dbReference>
<evidence type="ECO:0000313" key="12">
    <source>
        <dbReference type="Ensembl" id="ENSECRP00000004752.1"/>
    </source>
</evidence>
<dbReference type="InterPro" id="IPR016024">
    <property type="entry name" value="ARM-type_fold"/>
</dbReference>
<evidence type="ECO:0000259" key="11">
    <source>
        <dbReference type="Pfam" id="PF12719"/>
    </source>
</evidence>
<dbReference type="FunFam" id="1.25.10.10:FF:000461">
    <property type="entry name" value="Non-SMC condensin I complex, subunit G"/>
    <property type="match status" value="1"/>
</dbReference>
<evidence type="ECO:0000256" key="2">
    <source>
        <dbReference type="ARBA" id="ARBA00006533"/>
    </source>
</evidence>
<comment type="subcellular location">
    <subcellularLocation>
        <location evidence="1">Chromosome</location>
    </subcellularLocation>
</comment>
<dbReference type="Gene3D" id="4.10.860.10">
    <property type="entry name" value="UVR domain"/>
    <property type="match status" value="1"/>
</dbReference>
<feature type="coiled-coil region" evidence="8">
    <location>
        <begin position="520"/>
        <end position="547"/>
    </location>
</feature>
<keyword evidence="8" id="KW-0175">Coiled coil</keyword>